<dbReference type="EMBL" id="LAQJ01000105">
    <property type="protein sequence ID" value="KKO20418.1"/>
    <property type="molecule type" value="Genomic_DNA"/>
</dbReference>
<evidence type="ECO:0000313" key="14">
    <source>
        <dbReference type="EMBL" id="KKO20418.1"/>
    </source>
</evidence>
<protein>
    <recommendedName>
        <fullName evidence="3">histidine kinase</fullName>
        <ecNumber evidence="3">2.7.13.3</ecNumber>
    </recommendedName>
</protein>
<dbReference type="Gene3D" id="1.10.287.130">
    <property type="match status" value="1"/>
</dbReference>
<proteinExistence type="predicted"/>
<dbReference type="Gene3D" id="3.30.565.10">
    <property type="entry name" value="Histidine kinase-like ATPase, C-terminal domain"/>
    <property type="match status" value="1"/>
</dbReference>
<evidence type="ECO:0000256" key="10">
    <source>
        <dbReference type="ARBA" id="ARBA00023136"/>
    </source>
</evidence>
<keyword evidence="15" id="KW-1185">Reference proteome</keyword>
<dbReference type="GO" id="GO:0000155">
    <property type="term" value="F:phosphorelay sensor kinase activity"/>
    <property type="evidence" value="ECO:0007669"/>
    <property type="project" value="InterPro"/>
</dbReference>
<evidence type="ECO:0000256" key="6">
    <source>
        <dbReference type="ARBA" id="ARBA00022692"/>
    </source>
</evidence>
<keyword evidence="4" id="KW-0597">Phosphoprotein</keyword>
<keyword evidence="6 11" id="KW-0812">Transmembrane</keyword>
<evidence type="ECO:0000256" key="5">
    <source>
        <dbReference type="ARBA" id="ARBA00022679"/>
    </source>
</evidence>
<dbReference type="CDD" id="cd06225">
    <property type="entry name" value="HAMP"/>
    <property type="match status" value="1"/>
</dbReference>
<keyword evidence="8 11" id="KW-1133">Transmembrane helix</keyword>
<evidence type="ECO:0000256" key="8">
    <source>
        <dbReference type="ARBA" id="ARBA00022989"/>
    </source>
</evidence>
<feature type="domain" description="Histidine kinase" evidence="12">
    <location>
        <begin position="247"/>
        <end position="463"/>
    </location>
</feature>
<sequence>MISWTIRTKLSLWYTSIFGGMLFLFSLLTYVAFSHANNKRIDVGLTEEAVGIAHHAQINMNSFKEYVSQISNERDEEWAAGKYIAILGPAGNLQFRSGNLTDAHLPLQRHQIKEIFSGKIYFKTVKNSKGRLLRIITIPIKDTRQLIQIGIVINKDTALNIFLLILTALGFLAIVGSWLGGRFMAKKALRPIDCMIKDLQKIETEHLGKRLVIHPVKDEISELSGVINEMLTRLENSFSQVRQFTTDASHELRTPIAIMKAGIEVALSSERDICSYQQILANTLEDLGRFSKIIESLFILAKADAGQYELQKKRMNLHPVVMDIAEQLKLIAEPKNIFVSMEKMEDAFIDGDELLIRMMLLNLIDNAVKYTQANGTIKLSLYKDNGCVKISIRDNGIGISQEDLPRIFDRFYRACKVRTANHTSSGLGLSICQWIVKSHHGTIIVNSELHKGSTFTVTLPTVSLSKITKY</sequence>
<accession>A0A0M2UWH5</accession>
<organism evidence="14 15">
    <name type="scientific">Candidatus Brocadia fulgida</name>
    <dbReference type="NCBI Taxonomy" id="380242"/>
    <lineage>
        <taxon>Bacteria</taxon>
        <taxon>Pseudomonadati</taxon>
        <taxon>Planctomycetota</taxon>
        <taxon>Candidatus Brocadiia</taxon>
        <taxon>Candidatus Brocadiales</taxon>
        <taxon>Candidatus Brocadiaceae</taxon>
        <taxon>Candidatus Brocadia</taxon>
    </lineage>
</organism>
<dbReference type="FunFam" id="3.30.565.10:FF:000006">
    <property type="entry name" value="Sensor histidine kinase WalK"/>
    <property type="match status" value="1"/>
</dbReference>
<evidence type="ECO:0000256" key="3">
    <source>
        <dbReference type="ARBA" id="ARBA00012438"/>
    </source>
</evidence>
<dbReference type="Pfam" id="PF00512">
    <property type="entry name" value="HisKA"/>
    <property type="match status" value="1"/>
</dbReference>
<evidence type="ECO:0000256" key="7">
    <source>
        <dbReference type="ARBA" id="ARBA00022777"/>
    </source>
</evidence>
<evidence type="ECO:0000256" key="4">
    <source>
        <dbReference type="ARBA" id="ARBA00022553"/>
    </source>
</evidence>
<dbReference type="PRINTS" id="PR00344">
    <property type="entry name" value="BCTRLSENSOR"/>
</dbReference>
<dbReference type="SUPFAM" id="SSF47384">
    <property type="entry name" value="Homodimeric domain of signal transducing histidine kinase"/>
    <property type="match status" value="1"/>
</dbReference>
<dbReference type="PANTHER" id="PTHR45436">
    <property type="entry name" value="SENSOR HISTIDINE KINASE YKOH"/>
    <property type="match status" value="1"/>
</dbReference>
<feature type="transmembrane region" description="Helical" evidence="11">
    <location>
        <begin position="12"/>
        <end position="33"/>
    </location>
</feature>
<dbReference type="Pfam" id="PF02518">
    <property type="entry name" value="HATPase_c"/>
    <property type="match status" value="1"/>
</dbReference>
<evidence type="ECO:0000259" key="12">
    <source>
        <dbReference type="PROSITE" id="PS50109"/>
    </source>
</evidence>
<dbReference type="PROSITE" id="PS50885">
    <property type="entry name" value="HAMP"/>
    <property type="match status" value="1"/>
</dbReference>
<dbReference type="SUPFAM" id="SSF55874">
    <property type="entry name" value="ATPase domain of HSP90 chaperone/DNA topoisomerase II/histidine kinase"/>
    <property type="match status" value="1"/>
</dbReference>
<dbReference type="InterPro" id="IPR036890">
    <property type="entry name" value="HATPase_C_sf"/>
</dbReference>
<reference evidence="14 15" key="1">
    <citation type="journal article" date="2013" name="BMC Microbiol.">
        <title>Identification of the type II cytochrome c maturation pathway in anammox bacteria by comparative genomics.</title>
        <authorList>
            <person name="Ferousi C."/>
            <person name="Speth D.R."/>
            <person name="Reimann J."/>
            <person name="Op den Camp H.J."/>
            <person name="Allen J.W."/>
            <person name="Keltjens J.T."/>
            <person name="Jetten M.S."/>
        </authorList>
    </citation>
    <scope>NUCLEOTIDE SEQUENCE [LARGE SCALE GENOMIC DNA]</scope>
    <source>
        <strain evidence="14">RU1</strain>
    </source>
</reference>
<dbReference type="InterPro" id="IPR050428">
    <property type="entry name" value="TCS_sensor_his_kinase"/>
</dbReference>
<dbReference type="PANTHER" id="PTHR45436:SF15">
    <property type="entry name" value="SENSOR HISTIDINE KINASE CUSS"/>
    <property type="match status" value="1"/>
</dbReference>
<gene>
    <name evidence="14" type="primary">envZ</name>
    <name evidence="14" type="ORF">BROFUL_00843</name>
</gene>
<dbReference type="PROSITE" id="PS50109">
    <property type="entry name" value="HIS_KIN"/>
    <property type="match status" value="1"/>
</dbReference>
<dbReference type="EC" id="2.7.13.3" evidence="3"/>
<comment type="subcellular location">
    <subcellularLocation>
        <location evidence="2">Membrane</location>
        <topology evidence="2">Multi-pass membrane protein</topology>
    </subcellularLocation>
</comment>
<evidence type="ECO:0000256" key="2">
    <source>
        <dbReference type="ARBA" id="ARBA00004141"/>
    </source>
</evidence>
<comment type="catalytic activity">
    <reaction evidence="1">
        <text>ATP + protein L-histidine = ADP + protein N-phospho-L-histidine.</text>
        <dbReference type="EC" id="2.7.13.3"/>
    </reaction>
</comment>
<dbReference type="InterPro" id="IPR003660">
    <property type="entry name" value="HAMP_dom"/>
</dbReference>
<name>A0A0M2UWH5_9BACT</name>
<dbReference type="Proteomes" id="UP000034954">
    <property type="component" value="Unassembled WGS sequence"/>
</dbReference>
<dbReference type="InterPro" id="IPR003594">
    <property type="entry name" value="HATPase_dom"/>
</dbReference>
<dbReference type="InterPro" id="IPR004358">
    <property type="entry name" value="Sig_transdc_His_kin-like_C"/>
</dbReference>
<feature type="domain" description="HAMP" evidence="13">
    <location>
        <begin position="186"/>
        <end position="239"/>
    </location>
</feature>
<evidence type="ECO:0000256" key="9">
    <source>
        <dbReference type="ARBA" id="ARBA00023012"/>
    </source>
</evidence>
<dbReference type="InterPro" id="IPR003661">
    <property type="entry name" value="HisK_dim/P_dom"/>
</dbReference>
<dbReference type="CDD" id="cd00075">
    <property type="entry name" value="HATPase"/>
    <property type="match status" value="1"/>
</dbReference>
<keyword evidence="10 11" id="KW-0472">Membrane</keyword>
<evidence type="ECO:0000259" key="13">
    <source>
        <dbReference type="PROSITE" id="PS50885"/>
    </source>
</evidence>
<evidence type="ECO:0000313" key="15">
    <source>
        <dbReference type="Proteomes" id="UP000034954"/>
    </source>
</evidence>
<dbReference type="InterPro" id="IPR005467">
    <property type="entry name" value="His_kinase_dom"/>
</dbReference>
<dbReference type="CDD" id="cd00082">
    <property type="entry name" value="HisKA"/>
    <property type="match status" value="1"/>
</dbReference>
<dbReference type="InterPro" id="IPR036097">
    <property type="entry name" value="HisK_dim/P_sf"/>
</dbReference>
<dbReference type="GO" id="GO:0005886">
    <property type="term" value="C:plasma membrane"/>
    <property type="evidence" value="ECO:0007669"/>
    <property type="project" value="TreeGrafter"/>
</dbReference>
<keyword evidence="5 14" id="KW-0808">Transferase</keyword>
<dbReference type="Gene3D" id="6.10.340.10">
    <property type="match status" value="1"/>
</dbReference>
<evidence type="ECO:0000256" key="1">
    <source>
        <dbReference type="ARBA" id="ARBA00000085"/>
    </source>
</evidence>
<keyword evidence="7 14" id="KW-0418">Kinase</keyword>
<feature type="transmembrane region" description="Helical" evidence="11">
    <location>
        <begin position="158"/>
        <end position="180"/>
    </location>
</feature>
<evidence type="ECO:0000256" key="11">
    <source>
        <dbReference type="SAM" id="Phobius"/>
    </source>
</evidence>
<comment type="caution">
    <text evidence="14">The sequence shown here is derived from an EMBL/GenBank/DDBJ whole genome shotgun (WGS) entry which is preliminary data.</text>
</comment>
<dbReference type="SMART" id="SM00388">
    <property type="entry name" value="HisKA"/>
    <property type="match status" value="1"/>
</dbReference>
<keyword evidence="9" id="KW-0902">Two-component regulatory system</keyword>
<dbReference type="SMART" id="SM00387">
    <property type="entry name" value="HATPase_c"/>
    <property type="match status" value="1"/>
</dbReference>
<dbReference type="AlphaFoldDB" id="A0A0M2UWH5"/>